<evidence type="ECO:0000256" key="7">
    <source>
        <dbReference type="ARBA" id="ARBA00045280"/>
    </source>
</evidence>
<dbReference type="PRINTS" id="PR00783">
    <property type="entry name" value="MINTRINSICP"/>
</dbReference>
<evidence type="ECO:0000256" key="2">
    <source>
        <dbReference type="ARBA" id="ARBA00006175"/>
    </source>
</evidence>
<dbReference type="InterPro" id="IPR050363">
    <property type="entry name" value="MIP/Aquaporin"/>
</dbReference>
<dbReference type="InterPro" id="IPR000425">
    <property type="entry name" value="MIP"/>
</dbReference>
<evidence type="ECO:0000256" key="9">
    <source>
        <dbReference type="SAM" id="Phobius"/>
    </source>
</evidence>
<feature type="transmembrane region" description="Helical" evidence="9">
    <location>
        <begin position="73"/>
        <end position="98"/>
    </location>
</feature>
<keyword evidence="10" id="KW-1185">Reference proteome</keyword>
<keyword evidence="5 9" id="KW-1133">Transmembrane helix</keyword>
<keyword evidence="6 9" id="KW-0472">Membrane</keyword>
<feature type="transmembrane region" description="Helical" evidence="9">
    <location>
        <begin position="290"/>
        <end position="309"/>
    </location>
</feature>
<organism evidence="10 11">
    <name type="scientific">Panagrellus redivivus</name>
    <name type="common">Microworm</name>
    <dbReference type="NCBI Taxonomy" id="6233"/>
    <lineage>
        <taxon>Eukaryota</taxon>
        <taxon>Metazoa</taxon>
        <taxon>Ecdysozoa</taxon>
        <taxon>Nematoda</taxon>
        <taxon>Chromadorea</taxon>
        <taxon>Rhabditida</taxon>
        <taxon>Tylenchina</taxon>
        <taxon>Panagrolaimomorpha</taxon>
        <taxon>Panagrolaimoidea</taxon>
        <taxon>Panagrolaimidae</taxon>
        <taxon>Panagrellus</taxon>
    </lineage>
</organism>
<evidence type="ECO:0000313" key="10">
    <source>
        <dbReference type="Proteomes" id="UP000492821"/>
    </source>
</evidence>
<dbReference type="WBParaSite" id="Pan_g2870.t1">
    <property type="protein sequence ID" value="Pan_g2870.t1"/>
    <property type="gene ID" value="Pan_g2870"/>
</dbReference>
<evidence type="ECO:0000256" key="3">
    <source>
        <dbReference type="ARBA" id="ARBA00022448"/>
    </source>
</evidence>
<dbReference type="CDD" id="cd00333">
    <property type="entry name" value="MIP"/>
    <property type="match status" value="1"/>
</dbReference>
<dbReference type="InterPro" id="IPR022357">
    <property type="entry name" value="MIP_CS"/>
</dbReference>
<keyword evidence="4 8" id="KW-0812">Transmembrane</keyword>
<evidence type="ECO:0000256" key="8">
    <source>
        <dbReference type="RuleBase" id="RU000477"/>
    </source>
</evidence>
<sequence>MVGRLRSVDSGSISGGNVTCDSSLFDSVPTVVPRYDPDKVPTLDERDKMTTYDSIPDRLRHRFKIRNELIRNVLCEFICTTALIFGGDSIVACFILGRGKYGEWIGISIGWGLALIMAAQLGFRTSGAHMNPAVSLYVYTFGLLSLPHMFIYFAAQIAGGFMGAALTFIIYYDAINFFDGGTRAVIGPRATAGIFCTFPQDYLTVLGGFVDQVFATAVLCFFVAMVTDRRNKIPQWAQPLLIGATLMLIGMAWGMNCGYALNPARDLGPRLFTLVAGYGWKVFSIRNYTWFWIPVIGPMLGGPIGAWAYQLLIGFHIPSELDEIEDEIRRLTEVKTGHQTVTLQDRDTPQPVLHNVSNATNNESRVV</sequence>
<reference evidence="11" key="2">
    <citation type="submission" date="2020-10" db="UniProtKB">
        <authorList>
            <consortium name="WormBaseParasite"/>
        </authorList>
    </citation>
    <scope>IDENTIFICATION</scope>
</reference>
<dbReference type="PANTHER" id="PTHR43829:SF27">
    <property type="entry name" value="AQUAPORIN-3"/>
    <property type="match status" value="1"/>
</dbReference>
<evidence type="ECO:0000256" key="5">
    <source>
        <dbReference type="ARBA" id="ARBA00022989"/>
    </source>
</evidence>
<name>A0A7E4VUA5_PANRE</name>
<evidence type="ECO:0000256" key="4">
    <source>
        <dbReference type="ARBA" id="ARBA00022692"/>
    </source>
</evidence>
<dbReference type="AlphaFoldDB" id="A0A7E4VUA5"/>
<reference evidence="10" key="1">
    <citation type="journal article" date="2013" name="Genetics">
        <title>The draft genome and transcriptome of Panagrellus redivivus are shaped by the harsh demands of a free-living lifestyle.</title>
        <authorList>
            <person name="Srinivasan J."/>
            <person name="Dillman A.R."/>
            <person name="Macchietto M.G."/>
            <person name="Heikkinen L."/>
            <person name="Lakso M."/>
            <person name="Fracchia K.M."/>
            <person name="Antoshechkin I."/>
            <person name="Mortazavi A."/>
            <person name="Wong G."/>
            <person name="Sternberg P.W."/>
        </authorList>
    </citation>
    <scope>NUCLEOTIDE SEQUENCE [LARGE SCALE GENOMIC DNA]</scope>
    <source>
        <strain evidence="10">MT8872</strain>
    </source>
</reference>
<evidence type="ECO:0000256" key="6">
    <source>
        <dbReference type="ARBA" id="ARBA00023136"/>
    </source>
</evidence>
<dbReference type="Pfam" id="PF00230">
    <property type="entry name" value="MIP"/>
    <property type="match status" value="1"/>
</dbReference>
<evidence type="ECO:0000313" key="11">
    <source>
        <dbReference type="WBParaSite" id="Pan_g2870.t1"/>
    </source>
</evidence>
<comment type="function">
    <text evidence="7">Aquaglyceroporin that may modulate the water content and osmolytes during anhydrobiosis.</text>
</comment>
<dbReference type="GO" id="GO:0015254">
    <property type="term" value="F:glycerol channel activity"/>
    <property type="evidence" value="ECO:0007669"/>
    <property type="project" value="TreeGrafter"/>
</dbReference>
<evidence type="ECO:0000256" key="1">
    <source>
        <dbReference type="ARBA" id="ARBA00004141"/>
    </source>
</evidence>
<dbReference type="Gene3D" id="1.20.1080.10">
    <property type="entry name" value="Glycerol uptake facilitator protein"/>
    <property type="match status" value="1"/>
</dbReference>
<proteinExistence type="inferred from homology"/>
<keyword evidence="3 8" id="KW-0813">Transport</keyword>
<feature type="transmembrane region" description="Helical" evidence="9">
    <location>
        <begin position="104"/>
        <end position="123"/>
    </location>
</feature>
<feature type="transmembrane region" description="Helical" evidence="9">
    <location>
        <begin position="209"/>
        <end position="227"/>
    </location>
</feature>
<dbReference type="SUPFAM" id="SSF81338">
    <property type="entry name" value="Aquaporin-like"/>
    <property type="match status" value="1"/>
</dbReference>
<dbReference type="Proteomes" id="UP000492821">
    <property type="component" value="Unassembled WGS sequence"/>
</dbReference>
<dbReference type="PANTHER" id="PTHR43829">
    <property type="entry name" value="AQUAPORIN OR AQUAGLYCEROPORIN RELATED"/>
    <property type="match status" value="1"/>
</dbReference>
<dbReference type="GO" id="GO:0015250">
    <property type="term" value="F:water channel activity"/>
    <property type="evidence" value="ECO:0007669"/>
    <property type="project" value="TreeGrafter"/>
</dbReference>
<protein>
    <submittedName>
        <fullName evidence="11">Aquaporin-9</fullName>
    </submittedName>
</protein>
<dbReference type="InterPro" id="IPR023271">
    <property type="entry name" value="Aquaporin-like"/>
</dbReference>
<dbReference type="PROSITE" id="PS00221">
    <property type="entry name" value="MIP"/>
    <property type="match status" value="1"/>
</dbReference>
<comment type="similarity">
    <text evidence="2 8">Belongs to the MIP/aquaporin (TC 1.A.8) family.</text>
</comment>
<feature type="transmembrane region" description="Helical" evidence="9">
    <location>
        <begin position="239"/>
        <end position="261"/>
    </location>
</feature>
<comment type="subcellular location">
    <subcellularLocation>
        <location evidence="1">Membrane</location>
        <topology evidence="1">Multi-pass membrane protein</topology>
    </subcellularLocation>
</comment>
<dbReference type="GO" id="GO:0016323">
    <property type="term" value="C:basolateral plasma membrane"/>
    <property type="evidence" value="ECO:0007669"/>
    <property type="project" value="TreeGrafter"/>
</dbReference>
<accession>A0A7E4VUA5</accession>